<evidence type="ECO:0000313" key="1">
    <source>
        <dbReference type="EMBL" id="CAB4702775.1"/>
    </source>
</evidence>
<dbReference type="InterPro" id="IPR008554">
    <property type="entry name" value="Glutaredoxin-like"/>
</dbReference>
<dbReference type="SUPFAM" id="SSF52833">
    <property type="entry name" value="Thioredoxin-like"/>
    <property type="match status" value="1"/>
</dbReference>
<dbReference type="AlphaFoldDB" id="A0A6J6Q137"/>
<gene>
    <name evidence="1" type="ORF">UFOPK2399_01464</name>
</gene>
<dbReference type="InterPro" id="IPR036249">
    <property type="entry name" value="Thioredoxin-like_sf"/>
</dbReference>
<dbReference type="Pfam" id="PF05768">
    <property type="entry name" value="Glrx-like"/>
    <property type="match status" value="1"/>
</dbReference>
<proteinExistence type="predicted"/>
<sequence>MRVVSLYVGRDCHLCDIARSALGRLAEQERFVIDEIDITAVPALEAVYREWIPVVEVDRERISVYRVEEEPLLAHLRKAPLGDVTMSADPRSL</sequence>
<dbReference type="Gene3D" id="3.40.30.10">
    <property type="entry name" value="Glutaredoxin"/>
    <property type="match status" value="1"/>
</dbReference>
<protein>
    <submittedName>
        <fullName evidence="1">Unannotated protein</fullName>
    </submittedName>
</protein>
<dbReference type="EMBL" id="CAEZXP010000005">
    <property type="protein sequence ID" value="CAB4702775.1"/>
    <property type="molecule type" value="Genomic_DNA"/>
</dbReference>
<accession>A0A6J6Q137</accession>
<organism evidence="1">
    <name type="scientific">freshwater metagenome</name>
    <dbReference type="NCBI Taxonomy" id="449393"/>
    <lineage>
        <taxon>unclassified sequences</taxon>
        <taxon>metagenomes</taxon>
        <taxon>ecological metagenomes</taxon>
    </lineage>
</organism>
<name>A0A6J6Q137_9ZZZZ</name>
<reference evidence="1" key="1">
    <citation type="submission" date="2020-05" db="EMBL/GenBank/DDBJ databases">
        <authorList>
            <person name="Chiriac C."/>
            <person name="Salcher M."/>
            <person name="Ghai R."/>
            <person name="Kavagutti S V."/>
        </authorList>
    </citation>
    <scope>NUCLEOTIDE SEQUENCE</scope>
</reference>